<dbReference type="PANTHER" id="PTHR45947">
    <property type="entry name" value="SULFOQUINOVOSYL TRANSFERASE SQD2"/>
    <property type="match status" value="1"/>
</dbReference>
<organism evidence="2">
    <name type="scientific">freshwater metagenome</name>
    <dbReference type="NCBI Taxonomy" id="449393"/>
    <lineage>
        <taxon>unclassified sequences</taxon>
        <taxon>metagenomes</taxon>
        <taxon>ecological metagenomes</taxon>
    </lineage>
</organism>
<accession>A0A6J7JBI9</accession>
<evidence type="ECO:0000313" key="2">
    <source>
        <dbReference type="EMBL" id="CAB4939702.1"/>
    </source>
</evidence>
<dbReference type="GO" id="GO:0016758">
    <property type="term" value="F:hexosyltransferase activity"/>
    <property type="evidence" value="ECO:0007669"/>
    <property type="project" value="TreeGrafter"/>
</dbReference>
<dbReference type="SUPFAM" id="SSF53756">
    <property type="entry name" value="UDP-Glycosyltransferase/glycogen phosphorylase"/>
    <property type="match status" value="1"/>
</dbReference>
<dbReference type="PANTHER" id="PTHR45947:SF3">
    <property type="entry name" value="SULFOQUINOVOSYL TRANSFERASE SQD2"/>
    <property type="match status" value="1"/>
</dbReference>
<dbReference type="Pfam" id="PF13692">
    <property type="entry name" value="Glyco_trans_1_4"/>
    <property type="match status" value="1"/>
</dbReference>
<dbReference type="AlphaFoldDB" id="A0A6J7JBI9"/>
<dbReference type="InterPro" id="IPR028098">
    <property type="entry name" value="Glyco_trans_4-like_N"/>
</dbReference>
<dbReference type="EMBL" id="CAFBNF010000064">
    <property type="protein sequence ID" value="CAB4939702.1"/>
    <property type="molecule type" value="Genomic_DNA"/>
</dbReference>
<dbReference type="Gene3D" id="3.40.50.2000">
    <property type="entry name" value="Glycogen Phosphorylase B"/>
    <property type="match status" value="2"/>
</dbReference>
<dbReference type="CDD" id="cd03794">
    <property type="entry name" value="GT4_WbuB-like"/>
    <property type="match status" value="1"/>
</dbReference>
<name>A0A6J7JBI9_9ZZZZ</name>
<sequence length="389" mass="41975">MKRVLVLNHFAVPPGASGGTRHTELFSRLSGWSFLIVNASTSAGVPVKERTGSGFLSVWASPYSSNGMRRILNWGSYATTAVARLWNGRRPDVVYASSPHLLAGLAGLILARRWKVPLILEVRDLWPQVLVDMNQMSSDSPIYQALEQLEALLYAQANMIVVLAQGTSDTLERRGIPREKMTFIPNGADSADFSVSEPCDILRTRYGFNRFTCVYLGAHGPANGLDLLLDAADELRGEDLDIVLVGKGLDKDRLVITARERALGNVRFLDAVPKSEVKSILAAADVGLHVLADVPLFRYGISPNKVFDYLASGLPLITNVPGEIGDLVTNSGGGLVVEPTGLADGIRLLRAAAPDELSEMGARGRAFLDANQSRTAMAARLQELLDAAV</sequence>
<gene>
    <name evidence="2" type="ORF">UFOPK3773_00777</name>
</gene>
<feature type="domain" description="Glycosyltransferase subfamily 4-like N-terminal" evidence="1">
    <location>
        <begin position="31"/>
        <end position="187"/>
    </location>
</feature>
<proteinExistence type="predicted"/>
<evidence type="ECO:0000259" key="1">
    <source>
        <dbReference type="Pfam" id="PF13579"/>
    </source>
</evidence>
<reference evidence="2" key="1">
    <citation type="submission" date="2020-05" db="EMBL/GenBank/DDBJ databases">
        <authorList>
            <person name="Chiriac C."/>
            <person name="Salcher M."/>
            <person name="Ghai R."/>
            <person name="Kavagutti S V."/>
        </authorList>
    </citation>
    <scope>NUCLEOTIDE SEQUENCE</scope>
</reference>
<protein>
    <submittedName>
        <fullName evidence="2">Unannotated protein</fullName>
    </submittedName>
</protein>
<dbReference type="InterPro" id="IPR050194">
    <property type="entry name" value="Glycosyltransferase_grp1"/>
</dbReference>
<dbReference type="Pfam" id="PF13579">
    <property type="entry name" value="Glyco_trans_4_4"/>
    <property type="match status" value="1"/>
</dbReference>